<dbReference type="AlphaFoldDB" id="G7YKA5"/>
<evidence type="ECO:0000313" key="3">
    <source>
        <dbReference type="Proteomes" id="UP000008909"/>
    </source>
</evidence>
<evidence type="ECO:0000256" key="1">
    <source>
        <dbReference type="SAM" id="MobiDB-lite"/>
    </source>
</evidence>
<reference key="2">
    <citation type="submission" date="2011-10" db="EMBL/GenBank/DDBJ databases">
        <title>The genome and transcriptome sequence of Clonorchis sinensis provide insights into the carcinogenic liver fluke.</title>
        <authorList>
            <person name="Wang X."/>
            <person name="Huang Y."/>
            <person name="Chen W."/>
            <person name="Liu H."/>
            <person name="Guo L."/>
            <person name="Chen Y."/>
            <person name="Luo F."/>
            <person name="Zhou W."/>
            <person name="Sun J."/>
            <person name="Mao Q."/>
            <person name="Liang P."/>
            <person name="Zhou C."/>
            <person name="Tian Y."/>
            <person name="Men J."/>
            <person name="Lv X."/>
            <person name="Huang L."/>
            <person name="Zhou J."/>
            <person name="Hu Y."/>
            <person name="Li R."/>
            <person name="Zhang F."/>
            <person name="Lei H."/>
            <person name="Li X."/>
            <person name="Hu X."/>
            <person name="Liang C."/>
            <person name="Xu J."/>
            <person name="Wu Z."/>
            <person name="Yu X."/>
        </authorList>
    </citation>
    <scope>NUCLEOTIDE SEQUENCE</scope>
    <source>
        <strain>Henan</strain>
    </source>
</reference>
<evidence type="ECO:0000313" key="2">
    <source>
        <dbReference type="EMBL" id="GAA53387.1"/>
    </source>
</evidence>
<feature type="compositionally biased region" description="Basic and acidic residues" evidence="1">
    <location>
        <begin position="423"/>
        <end position="441"/>
    </location>
</feature>
<accession>G7YKA5</accession>
<keyword evidence="3" id="KW-1185">Reference proteome</keyword>
<name>G7YKA5_CLOSI</name>
<organism evidence="2 3">
    <name type="scientific">Clonorchis sinensis</name>
    <name type="common">Chinese liver fluke</name>
    <dbReference type="NCBI Taxonomy" id="79923"/>
    <lineage>
        <taxon>Eukaryota</taxon>
        <taxon>Metazoa</taxon>
        <taxon>Spiralia</taxon>
        <taxon>Lophotrochozoa</taxon>
        <taxon>Platyhelminthes</taxon>
        <taxon>Trematoda</taxon>
        <taxon>Digenea</taxon>
        <taxon>Opisthorchiida</taxon>
        <taxon>Opisthorchiata</taxon>
        <taxon>Opisthorchiidae</taxon>
        <taxon>Clonorchis</taxon>
    </lineage>
</organism>
<dbReference type="PANTHER" id="PTHR47510">
    <property type="entry name" value="REVERSE TRANSCRIPTASE DOMAIN-CONTAINING PROTEIN"/>
    <property type="match status" value="1"/>
</dbReference>
<feature type="region of interest" description="Disordered" evidence="1">
    <location>
        <begin position="401"/>
        <end position="459"/>
    </location>
</feature>
<protein>
    <submittedName>
        <fullName evidence="2">Uncharacterized protein</fullName>
    </submittedName>
</protein>
<dbReference type="PANTHER" id="PTHR47510:SF3">
    <property type="entry name" value="ENDO_EXONUCLEASE_PHOSPHATASE DOMAIN-CONTAINING PROTEIN"/>
    <property type="match status" value="1"/>
</dbReference>
<sequence length="459" mass="54245">MKKLDIRKRKLTLRKQMMLFYESPDDGGSISGGCERGFLFSEQKVKMFVAKFNLEESEYAQLSSNLSRKGDRLFENSNKLLYLLHYCCGGAKESIEQCVFLLGIASYKKAIDILRRQFGRPYDIAHRTIVQKVHEADAMLVLKREARSRMSRKPTKRIRRLLKKRPQLFFKKLTTGDTEDELAFRKMRNRCKSEIRQWNIRKQATILDLARKNRNVLFKYMRHRRRNKPSAFSLRDRNEEPTSDPIVVSEFYRDQYAGLYSVPASPSYPTLSRRTYERPLTDLVFTVEDIRQLLHKINPFCVLGPDEVHPRILKETSYTLATHFHLLFRQSLDEGHLHQLFFKKLTTGDTEDELAFRKMRNRCKSEIRQWNIRKQATILDLARKNRNVLFKYMRHRRRNKPSAFSLRDRNEEPTSDPIVVSEFYRDQYAGERQPLSDKNKTDQGNLGKSLDPAYQSVNP</sequence>
<dbReference type="EMBL" id="DF143484">
    <property type="protein sequence ID" value="GAA53387.1"/>
    <property type="molecule type" value="Genomic_DNA"/>
</dbReference>
<proteinExistence type="predicted"/>
<dbReference type="Proteomes" id="UP000008909">
    <property type="component" value="Unassembled WGS sequence"/>
</dbReference>
<reference evidence="2" key="1">
    <citation type="journal article" date="2011" name="Genome Biol.">
        <title>The draft genome of the carcinogenic human liver fluke Clonorchis sinensis.</title>
        <authorList>
            <person name="Wang X."/>
            <person name="Chen W."/>
            <person name="Huang Y."/>
            <person name="Sun J."/>
            <person name="Men J."/>
            <person name="Liu H."/>
            <person name="Luo F."/>
            <person name="Guo L."/>
            <person name="Lv X."/>
            <person name="Deng C."/>
            <person name="Zhou C."/>
            <person name="Fan Y."/>
            <person name="Li X."/>
            <person name="Huang L."/>
            <person name="Hu Y."/>
            <person name="Liang C."/>
            <person name="Hu X."/>
            <person name="Xu J."/>
            <person name="Yu X."/>
        </authorList>
    </citation>
    <scope>NUCLEOTIDE SEQUENCE [LARGE SCALE GENOMIC DNA]</scope>
    <source>
        <strain evidence="2">Henan</strain>
    </source>
</reference>
<gene>
    <name evidence="2" type="ORF">CLF_110132</name>
</gene>